<organism evidence="10">
    <name type="scientific">Selaginella moellendorffii</name>
    <name type="common">Spikemoss</name>
    <dbReference type="NCBI Taxonomy" id="88036"/>
    <lineage>
        <taxon>Eukaryota</taxon>
        <taxon>Viridiplantae</taxon>
        <taxon>Streptophyta</taxon>
        <taxon>Embryophyta</taxon>
        <taxon>Tracheophyta</taxon>
        <taxon>Lycopodiopsida</taxon>
        <taxon>Selaginellales</taxon>
        <taxon>Selaginellaceae</taxon>
        <taxon>Selaginella</taxon>
    </lineage>
</organism>
<dbReference type="STRING" id="88036.D8T514"/>
<evidence type="ECO:0000256" key="3">
    <source>
        <dbReference type="ARBA" id="ARBA00022741"/>
    </source>
</evidence>
<feature type="compositionally biased region" description="Acidic residues" evidence="7">
    <location>
        <begin position="214"/>
        <end position="225"/>
    </location>
</feature>
<feature type="region of interest" description="Disordered" evidence="7">
    <location>
        <begin position="144"/>
        <end position="225"/>
    </location>
</feature>
<dbReference type="SMART" id="SM00515">
    <property type="entry name" value="eIF5C"/>
    <property type="match status" value="1"/>
</dbReference>
<keyword evidence="4" id="KW-0648">Protein biosynthesis</keyword>
<dbReference type="Pfam" id="PF01873">
    <property type="entry name" value="eIF-5_eIF-2B"/>
    <property type="match status" value="1"/>
</dbReference>
<dbReference type="AlphaFoldDB" id="D8T514"/>
<dbReference type="eggNOG" id="KOG2767">
    <property type="taxonomic scope" value="Eukaryota"/>
</dbReference>
<comment type="similarity">
    <text evidence="1">Belongs to the eIF-2-beta/eIF-5 family.</text>
</comment>
<dbReference type="GO" id="GO:0005092">
    <property type="term" value="F:GDP-dissociation inhibitor activity"/>
    <property type="evidence" value="ECO:0000318"/>
    <property type="project" value="GO_Central"/>
</dbReference>
<dbReference type="FunCoup" id="D8T514">
    <property type="interactions" value="4902"/>
</dbReference>
<evidence type="ECO:0000256" key="1">
    <source>
        <dbReference type="ARBA" id="ARBA00010397"/>
    </source>
</evidence>
<feature type="domain" description="W2" evidence="8">
    <location>
        <begin position="278"/>
        <end position="438"/>
    </location>
</feature>
<dbReference type="InterPro" id="IPR016024">
    <property type="entry name" value="ARM-type_fold"/>
</dbReference>
<dbReference type="PROSITE" id="PS51363">
    <property type="entry name" value="W2"/>
    <property type="match status" value="1"/>
</dbReference>
<evidence type="ECO:0000256" key="4">
    <source>
        <dbReference type="ARBA" id="ARBA00022917"/>
    </source>
</evidence>
<gene>
    <name evidence="9" type="ORF">SELMODRAFT_44575</name>
</gene>
<dbReference type="InterPro" id="IPR016190">
    <property type="entry name" value="Transl_init_fac_IF2/IF5_Zn-bd"/>
</dbReference>
<dbReference type="GO" id="GO:0005525">
    <property type="term" value="F:GTP binding"/>
    <property type="evidence" value="ECO:0007669"/>
    <property type="project" value="UniProtKB-KW"/>
</dbReference>
<dbReference type="GO" id="GO:0001732">
    <property type="term" value="P:formation of cytoplasmic translation initiation complex"/>
    <property type="evidence" value="ECO:0000318"/>
    <property type="project" value="GO_Central"/>
</dbReference>
<dbReference type="InterPro" id="IPR003307">
    <property type="entry name" value="W2_domain"/>
</dbReference>
<dbReference type="SUPFAM" id="SSF75689">
    <property type="entry name" value="Zinc-binding domain of translation initiation factor 2 beta"/>
    <property type="match status" value="1"/>
</dbReference>
<dbReference type="InterPro" id="IPR016189">
    <property type="entry name" value="Transl_init_fac_IF2/IF5_N"/>
</dbReference>
<dbReference type="Proteomes" id="UP000001514">
    <property type="component" value="Unassembled WGS sequence"/>
</dbReference>
<reference evidence="9 10" key="1">
    <citation type="journal article" date="2011" name="Science">
        <title>The Selaginella genome identifies genetic changes associated with the evolution of vascular plants.</title>
        <authorList>
            <person name="Banks J.A."/>
            <person name="Nishiyama T."/>
            <person name="Hasebe M."/>
            <person name="Bowman J.L."/>
            <person name="Gribskov M."/>
            <person name="dePamphilis C."/>
            <person name="Albert V.A."/>
            <person name="Aono N."/>
            <person name="Aoyama T."/>
            <person name="Ambrose B.A."/>
            <person name="Ashton N.W."/>
            <person name="Axtell M.J."/>
            <person name="Barker E."/>
            <person name="Barker M.S."/>
            <person name="Bennetzen J.L."/>
            <person name="Bonawitz N.D."/>
            <person name="Chapple C."/>
            <person name="Cheng C."/>
            <person name="Correa L.G."/>
            <person name="Dacre M."/>
            <person name="DeBarry J."/>
            <person name="Dreyer I."/>
            <person name="Elias M."/>
            <person name="Engstrom E.M."/>
            <person name="Estelle M."/>
            <person name="Feng L."/>
            <person name="Finet C."/>
            <person name="Floyd S.K."/>
            <person name="Frommer W.B."/>
            <person name="Fujita T."/>
            <person name="Gramzow L."/>
            <person name="Gutensohn M."/>
            <person name="Harholt J."/>
            <person name="Hattori M."/>
            <person name="Heyl A."/>
            <person name="Hirai T."/>
            <person name="Hiwatashi Y."/>
            <person name="Ishikawa M."/>
            <person name="Iwata M."/>
            <person name="Karol K.G."/>
            <person name="Koehler B."/>
            <person name="Kolukisaoglu U."/>
            <person name="Kubo M."/>
            <person name="Kurata T."/>
            <person name="Lalonde S."/>
            <person name="Li K."/>
            <person name="Li Y."/>
            <person name="Litt A."/>
            <person name="Lyons E."/>
            <person name="Manning G."/>
            <person name="Maruyama T."/>
            <person name="Michael T.P."/>
            <person name="Mikami K."/>
            <person name="Miyazaki S."/>
            <person name="Morinaga S."/>
            <person name="Murata T."/>
            <person name="Mueller-Roeber B."/>
            <person name="Nelson D.R."/>
            <person name="Obara M."/>
            <person name="Oguri Y."/>
            <person name="Olmstead R.G."/>
            <person name="Onodera N."/>
            <person name="Petersen B.L."/>
            <person name="Pils B."/>
            <person name="Prigge M."/>
            <person name="Rensing S.A."/>
            <person name="Riano-Pachon D.M."/>
            <person name="Roberts A.W."/>
            <person name="Sato Y."/>
            <person name="Scheller H.V."/>
            <person name="Schulz B."/>
            <person name="Schulz C."/>
            <person name="Shakirov E.V."/>
            <person name="Shibagaki N."/>
            <person name="Shinohara N."/>
            <person name="Shippen D.E."/>
            <person name="Soerensen I."/>
            <person name="Sotooka R."/>
            <person name="Sugimoto N."/>
            <person name="Sugita M."/>
            <person name="Sumikawa N."/>
            <person name="Tanurdzic M."/>
            <person name="Theissen G."/>
            <person name="Ulvskov P."/>
            <person name="Wakazuki S."/>
            <person name="Weng J.K."/>
            <person name="Willats W.W."/>
            <person name="Wipf D."/>
            <person name="Wolf P.G."/>
            <person name="Yang L."/>
            <person name="Zimmer A.D."/>
            <person name="Zhu Q."/>
            <person name="Mitros T."/>
            <person name="Hellsten U."/>
            <person name="Loque D."/>
            <person name="Otillar R."/>
            <person name="Salamov A."/>
            <person name="Schmutz J."/>
            <person name="Shapiro H."/>
            <person name="Lindquist E."/>
            <person name="Lucas S."/>
            <person name="Rokhsar D."/>
            <person name="Grigoriev I.V."/>
        </authorList>
    </citation>
    <scope>NUCLEOTIDE SEQUENCE [LARGE SCALE GENOMIC DNA]</scope>
</reference>
<dbReference type="HOGENOM" id="CLU_026663_1_1_1"/>
<dbReference type="CDD" id="cd11561">
    <property type="entry name" value="W2_eIF5"/>
    <property type="match status" value="1"/>
</dbReference>
<proteinExistence type="inferred from homology"/>
<dbReference type="FunFam" id="2.20.25.350:FF:000001">
    <property type="entry name" value="Eukaryotic translation initiation factor 5"/>
    <property type="match status" value="1"/>
</dbReference>
<dbReference type="KEGG" id="smo:SELMODRAFT_44575"/>
<keyword evidence="10" id="KW-1185">Reference proteome</keyword>
<name>D8T514_SELML</name>
<dbReference type="EMBL" id="GL377675">
    <property type="protein sequence ID" value="EFJ08270.1"/>
    <property type="molecule type" value="Genomic_DNA"/>
</dbReference>
<evidence type="ECO:0000256" key="2">
    <source>
        <dbReference type="ARBA" id="ARBA00022540"/>
    </source>
</evidence>
<dbReference type="Gene3D" id="2.20.25.350">
    <property type="match status" value="1"/>
</dbReference>
<dbReference type="InParanoid" id="D8T514"/>
<dbReference type="GO" id="GO:0005829">
    <property type="term" value="C:cytosol"/>
    <property type="evidence" value="ECO:0000318"/>
    <property type="project" value="GO_Central"/>
</dbReference>
<evidence type="ECO:0000256" key="5">
    <source>
        <dbReference type="ARBA" id="ARBA00023134"/>
    </source>
</evidence>
<dbReference type="InterPro" id="IPR002735">
    <property type="entry name" value="Transl_init_fac_IF2/IF5_dom"/>
</dbReference>
<dbReference type="Pfam" id="PF02020">
    <property type="entry name" value="W2"/>
    <property type="match status" value="1"/>
</dbReference>
<dbReference type="Gene3D" id="3.30.30.170">
    <property type="match status" value="1"/>
</dbReference>
<sequence>MALLNIGASNKDDAFYRYKMPRLMTKIEGRGNGIKTNIVNMVDVAKALARPPAYTTKYFGCELGAQSKFDEKTGTSIVNGAHDHGKLAALLEHFIKKYVQCYGCSNPETEILVSKAGMITLNCAACGYISNVDMRDKLTTFIVKNPPEQKKSGKDKKLRRAEKERLQEGELADEEMKKSKKEGSRKKKDEDKKAPKKKPGSDEEEELSPVASQADDEEVAEDEDDVQWQADTSAEAAKQRMKEQLTSVTTEMVMLAEPEENKPVDSPRVGKSDIKEADIPKLQELSLHDKLVKDLKGKIASGCSAAEAASLVLNKPDPPLDVMVAYFQALFDGVSKDLFKEVKKSKEYLEAVVQDESCQKNLLVAMEVFASTGVDVSKQMLLVLKFLYDADVLEEEHILEWYSSKPSPLVGAKAENVKKAVEPFIQWLENAEAETETE</sequence>
<dbReference type="SMART" id="SM00653">
    <property type="entry name" value="eIF2B_5"/>
    <property type="match status" value="1"/>
</dbReference>
<dbReference type="GO" id="GO:0071074">
    <property type="term" value="F:eukaryotic initiation factor eIF2 binding"/>
    <property type="evidence" value="ECO:0000318"/>
    <property type="project" value="GO_Central"/>
</dbReference>
<dbReference type="SUPFAM" id="SSF100966">
    <property type="entry name" value="Translation initiation factor 2 beta, aIF2beta, N-terminal domain"/>
    <property type="match status" value="1"/>
</dbReference>
<dbReference type="Gramene" id="EFJ08270">
    <property type="protein sequence ID" value="EFJ08270"/>
    <property type="gene ID" value="SELMODRAFT_44575"/>
</dbReference>
<dbReference type="GO" id="GO:0003743">
    <property type="term" value="F:translation initiation factor activity"/>
    <property type="evidence" value="ECO:0000318"/>
    <property type="project" value="GO_Central"/>
</dbReference>
<dbReference type="PANTHER" id="PTHR23001:SF7">
    <property type="entry name" value="EUKARYOTIC TRANSLATION INITIATION FACTOR 5"/>
    <property type="match status" value="1"/>
</dbReference>
<evidence type="ECO:0000259" key="8">
    <source>
        <dbReference type="PROSITE" id="PS51363"/>
    </source>
</evidence>
<protein>
    <recommendedName>
        <fullName evidence="8">W2 domain-containing protein</fullName>
    </recommendedName>
</protein>
<keyword evidence="3" id="KW-0547">Nucleotide-binding</keyword>
<keyword evidence="2" id="KW-0396">Initiation factor</keyword>
<evidence type="ECO:0000256" key="7">
    <source>
        <dbReference type="SAM" id="MobiDB-lite"/>
    </source>
</evidence>
<accession>D8T514</accession>
<dbReference type="OMA" id="HEKGFNT"/>
<keyword evidence="5" id="KW-0342">GTP-binding</keyword>
<dbReference type="SUPFAM" id="SSF48371">
    <property type="entry name" value="ARM repeat"/>
    <property type="match status" value="1"/>
</dbReference>
<feature type="non-terminal residue" evidence="9">
    <location>
        <position position="438"/>
    </location>
</feature>
<dbReference type="PANTHER" id="PTHR23001">
    <property type="entry name" value="EUKARYOTIC TRANSLATION INITIATION FACTOR"/>
    <property type="match status" value="1"/>
</dbReference>
<evidence type="ECO:0000313" key="10">
    <source>
        <dbReference type="Proteomes" id="UP000001514"/>
    </source>
</evidence>
<evidence type="ECO:0000313" key="9">
    <source>
        <dbReference type="EMBL" id="EFJ08270.1"/>
    </source>
</evidence>
<evidence type="ECO:0000256" key="6">
    <source>
        <dbReference type="ARBA" id="ARBA00025032"/>
    </source>
</evidence>
<dbReference type="FunFam" id="3.30.30.170:FF:000002">
    <property type="entry name" value="Eukaryotic translation initiation factor 5"/>
    <property type="match status" value="1"/>
</dbReference>
<dbReference type="InterPro" id="IPR045196">
    <property type="entry name" value="IF2/IF5"/>
</dbReference>
<dbReference type="Gene3D" id="1.25.40.180">
    <property type="match status" value="1"/>
</dbReference>
<comment type="function">
    <text evidence="6">Catalyzes the hydrolysis of GTP bound to the 40S ribosomal initiation complex (40S.mRNA.Met-tRNA[F].eIF-2.GTP) with the subsequent joining of a 60S ribosomal subunit resulting in the release of eIF-2 and the guanine nucleotide. The subsequent joining of a 60S ribosomal subunit results in the formation of a functional 80S initiation complex (80S.mRNA.Met-tRNA[F]).</text>
</comment>